<dbReference type="EMBL" id="KI964629">
    <property type="protein sequence ID" value="EUC32608.1"/>
    <property type="molecule type" value="Genomic_DNA"/>
</dbReference>
<sequence>PKSGLASWRVYRLDNQSMKNPASGSIHELHEMHMSFHIGLVILGCWVLT</sequence>
<dbReference type="Proteomes" id="UP000053841">
    <property type="component" value="Unassembled WGS sequence"/>
</dbReference>
<keyword evidence="2" id="KW-1185">Reference proteome</keyword>
<dbReference type="HOGENOM" id="CLU_3147140_0_0_1"/>
<accession>W6Y3Q1</accession>
<dbReference type="KEGG" id="bze:COCCADRAFT_98273"/>
<gene>
    <name evidence="1" type="ORF">COCCADRAFT_98273</name>
</gene>
<dbReference type="RefSeq" id="XP_007713101.1">
    <property type="nucleotide sequence ID" value="XM_007714911.1"/>
</dbReference>
<organism evidence="1 2">
    <name type="scientific">Cochliobolus carbonum (strain 26-R-13)</name>
    <name type="common">Maize leaf spot fungus</name>
    <name type="synonym">Bipolaris zeicola</name>
    <dbReference type="NCBI Taxonomy" id="930089"/>
    <lineage>
        <taxon>Eukaryota</taxon>
        <taxon>Fungi</taxon>
        <taxon>Dikarya</taxon>
        <taxon>Ascomycota</taxon>
        <taxon>Pezizomycotina</taxon>
        <taxon>Dothideomycetes</taxon>
        <taxon>Pleosporomycetidae</taxon>
        <taxon>Pleosporales</taxon>
        <taxon>Pleosporineae</taxon>
        <taxon>Pleosporaceae</taxon>
        <taxon>Bipolaris</taxon>
    </lineage>
</organism>
<protein>
    <submittedName>
        <fullName evidence="1">Uncharacterized protein</fullName>
    </submittedName>
</protein>
<dbReference type="GeneID" id="19154537"/>
<evidence type="ECO:0000313" key="2">
    <source>
        <dbReference type="Proteomes" id="UP000053841"/>
    </source>
</evidence>
<feature type="non-terminal residue" evidence="1">
    <location>
        <position position="1"/>
    </location>
</feature>
<name>W6Y3Q1_COCC2</name>
<evidence type="ECO:0000313" key="1">
    <source>
        <dbReference type="EMBL" id="EUC32608.1"/>
    </source>
</evidence>
<proteinExistence type="predicted"/>
<dbReference type="AlphaFoldDB" id="W6Y3Q1"/>
<reference evidence="1 2" key="1">
    <citation type="journal article" date="2013" name="PLoS Genet.">
        <title>Comparative genome structure, secondary metabolite, and effector coding capacity across Cochliobolus pathogens.</title>
        <authorList>
            <person name="Condon B.J."/>
            <person name="Leng Y."/>
            <person name="Wu D."/>
            <person name="Bushley K.E."/>
            <person name="Ohm R.A."/>
            <person name="Otillar R."/>
            <person name="Martin J."/>
            <person name="Schackwitz W."/>
            <person name="Grimwood J."/>
            <person name="MohdZainudin N."/>
            <person name="Xue C."/>
            <person name="Wang R."/>
            <person name="Manning V.A."/>
            <person name="Dhillon B."/>
            <person name="Tu Z.J."/>
            <person name="Steffenson B.J."/>
            <person name="Salamov A."/>
            <person name="Sun H."/>
            <person name="Lowry S."/>
            <person name="LaButti K."/>
            <person name="Han J."/>
            <person name="Copeland A."/>
            <person name="Lindquist E."/>
            <person name="Barry K."/>
            <person name="Schmutz J."/>
            <person name="Baker S.E."/>
            <person name="Ciuffetti L.M."/>
            <person name="Grigoriev I.V."/>
            <person name="Zhong S."/>
            <person name="Turgeon B.G."/>
        </authorList>
    </citation>
    <scope>NUCLEOTIDE SEQUENCE [LARGE SCALE GENOMIC DNA]</scope>
    <source>
        <strain evidence="1 2">26-R-13</strain>
    </source>
</reference>